<feature type="compositionally biased region" description="Basic and acidic residues" evidence="1">
    <location>
        <begin position="34"/>
        <end position="56"/>
    </location>
</feature>
<sequence length="153" mass="16811">MKLTGIKFLAGGVTAASATGLGVGISSIDLKERPKTLSKTKDESKVDSEVSNKPIEEVQQTPSAPSSTPQPPQNGGCKVVKLEKASKQFEEKNWEQLKNEITKVGNETFLDDVEKACKGKKLSYQGKVYVTENGGKWIYSSGDQKEWNRFNKK</sequence>
<reference evidence="2 3" key="1">
    <citation type="journal article" date="2012" name="J. Bacteriol.">
        <title>Complete genome sequence of Mycoplasma haemocanis strain Illinois.</title>
        <authorList>
            <person name="do Nascimento N.C."/>
            <person name="Guimaraes A.M."/>
            <person name="Santos A.P."/>
            <person name="Sanmiguel P.J."/>
            <person name="Messick J.B."/>
        </authorList>
    </citation>
    <scope>NUCLEOTIDE SEQUENCE [LARGE SCALE GENOMIC DNA]</scope>
    <source>
        <strain evidence="2 3">Illinois</strain>
    </source>
</reference>
<organism evidence="2 3">
    <name type="scientific">Mycoplasma haemocanis (strain Illinois)</name>
    <dbReference type="NCBI Taxonomy" id="1111676"/>
    <lineage>
        <taxon>Bacteria</taxon>
        <taxon>Bacillati</taxon>
        <taxon>Mycoplasmatota</taxon>
        <taxon>Mollicutes</taxon>
        <taxon>Mycoplasmataceae</taxon>
        <taxon>Mycoplasma</taxon>
    </lineage>
</organism>
<dbReference type="HOGENOM" id="CLU_1675920_0_0_14"/>
<dbReference type="Proteomes" id="UP000009135">
    <property type="component" value="Chromosome"/>
</dbReference>
<feature type="region of interest" description="Disordered" evidence="1">
    <location>
        <begin position="34"/>
        <end position="77"/>
    </location>
</feature>
<evidence type="ECO:0000313" key="2">
    <source>
        <dbReference type="EMBL" id="AEW45430.1"/>
    </source>
</evidence>
<accession>H6N708</accession>
<proteinExistence type="predicted"/>
<protein>
    <submittedName>
        <fullName evidence="2">Uncharacterized protein</fullName>
    </submittedName>
</protein>
<keyword evidence="3" id="KW-1185">Reference proteome</keyword>
<evidence type="ECO:0000256" key="1">
    <source>
        <dbReference type="SAM" id="MobiDB-lite"/>
    </source>
</evidence>
<gene>
    <name evidence="2" type="ordered locus">MHC_02840</name>
</gene>
<dbReference type="AlphaFoldDB" id="H6N708"/>
<name>H6N708_MYCHN</name>
<evidence type="ECO:0000313" key="3">
    <source>
        <dbReference type="Proteomes" id="UP000009135"/>
    </source>
</evidence>
<dbReference type="EMBL" id="CP003199">
    <property type="protein sequence ID" value="AEW45430.1"/>
    <property type="molecule type" value="Genomic_DNA"/>
</dbReference>
<dbReference type="KEGG" id="mhe:MHC_02840"/>